<comment type="caution">
    <text evidence="1">The sequence shown here is derived from an EMBL/GenBank/DDBJ whole genome shotgun (WGS) entry which is preliminary data.</text>
</comment>
<accession>A0A2G5SSF1</accession>
<proteinExistence type="predicted"/>
<dbReference type="EMBL" id="PDUG01000006">
    <property type="protein sequence ID" value="PIC17908.1"/>
    <property type="molecule type" value="Genomic_DNA"/>
</dbReference>
<organism evidence="1 2">
    <name type="scientific">Caenorhabditis nigoni</name>
    <dbReference type="NCBI Taxonomy" id="1611254"/>
    <lineage>
        <taxon>Eukaryota</taxon>
        <taxon>Metazoa</taxon>
        <taxon>Ecdysozoa</taxon>
        <taxon>Nematoda</taxon>
        <taxon>Chromadorea</taxon>
        <taxon>Rhabditida</taxon>
        <taxon>Rhabditina</taxon>
        <taxon>Rhabditomorpha</taxon>
        <taxon>Rhabditoidea</taxon>
        <taxon>Rhabditidae</taxon>
        <taxon>Peloderinae</taxon>
        <taxon>Caenorhabditis</taxon>
    </lineage>
</organism>
<gene>
    <name evidence="1" type="primary">Cnig_chr_X.g23981</name>
    <name evidence="1" type="ORF">B9Z55_023981</name>
</gene>
<evidence type="ECO:0000313" key="1">
    <source>
        <dbReference type="EMBL" id="PIC17908.1"/>
    </source>
</evidence>
<name>A0A2G5SSF1_9PELO</name>
<dbReference type="OrthoDB" id="10331948at2759"/>
<reference evidence="2" key="1">
    <citation type="submission" date="2017-10" db="EMBL/GenBank/DDBJ databases">
        <title>Rapid genome shrinkage in a self-fertile nematode reveals novel sperm competition proteins.</title>
        <authorList>
            <person name="Yin D."/>
            <person name="Schwarz E.M."/>
            <person name="Thomas C.G."/>
            <person name="Felde R.L."/>
            <person name="Korf I.F."/>
            <person name="Cutter A.D."/>
            <person name="Schartner C.M."/>
            <person name="Ralston E.J."/>
            <person name="Meyer B.J."/>
            <person name="Haag E.S."/>
        </authorList>
    </citation>
    <scope>NUCLEOTIDE SEQUENCE [LARGE SCALE GENOMIC DNA]</scope>
    <source>
        <strain evidence="2">JU1422</strain>
    </source>
</reference>
<protein>
    <submittedName>
        <fullName evidence="1">Uncharacterized protein</fullName>
    </submittedName>
</protein>
<dbReference type="Proteomes" id="UP000230233">
    <property type="component" value="Chromosome X"/>
</dbReference>
<keyword evidence="2" id="KW-1185">Reference proteome</keyword>
<dbReference type="AlphaFoldDB" id="A0A2G5SSF1"/>
<sequence>MKPLNSAQQKYYYFKFLFFYEKYPKYVFSEILVENQLGMTRPKKKNLPKSVPTNPGRIMLLEEVANFSLCEKFATSMCSDNGKQLVTEACGGIDHRLRIQLHSNKFCSLVLHRVNSDEKFSLFLMAHRKLPENKFLVSSLKINGIHAIYEMEVDGSKGKINAYLQNEEDLKNAMKYMISHMTRVFTKNVCINISNVSNNFKKKVMKMVRSKQLNVHCYGDHQEKQVAFTKIPGFRAYPRMVIKNPIISSDQLKAFFDEWNVGVINKEYVRFENMEDVDLDRMLEGLEVSNPLKIMFVEQAMVKRESGEMALVEYNKLSKEVRLMGYPITVPPGCVGDFGV</sequence>
<evidence type="ECO:0000313" key="2">
    <source>
        <dbReference type="Proteomes" id="UP000230233"/>
    </source>
</evidence>